<gene>
    <name evidence="1" type="ORF">O6H91_08G068800</name>
</gene>
<evidence type="ECO:0000313" key="2">
    <source>
        <dbReference type="Proteomes" id="UP001162992"/>
    </source>
</evidence>
<accession>A0ACC2CYL1</accession>
<name>A0ACC2CYL1_DIPCM</name>
<comment type="caution">
    <text evidence="1">The sequence shown here is derived from an EMBL/GenBank/DDBJ whole genome shotgun (WGS) entry which is preliminary data.</text>
</comment>
<reference evidence="2" key="1">
    <citation type="journal article" date="2024" name="Proc. Natl. Acad. Sci. U.S.A.">
        <title>Extraordinary preservation of gene collinearity over three hundred million years revealed in homosporous lycophytes.</title>
        <authorList>
            <person name="Li C."/>
            <person name="Wickell D."/>
            <person name="Kuo L.Y."/>
            <person name="Chen X."/>
            <person name="Nie B."/>
            <person name="Liao X."/>
            <person name="Peng D."/>
            <person name="Ji J."/>
            <person name="Jenkins J."/>
            <person name="Williams M."/>
            <person name="Shu S."/>
            <person name="Plott C."/>
            <person name="Barry K."/>
            <person name="Rajasekar S."/>
            <person name="Grimwood J."/>
            <person name="Han X."/>
            <person name="Sun S."/>
            <person name="Hou Z."/>
            <person name="He W."/>
            <person name="Dai G."/>
            <person name="Sun C."/>
            <person name="Schmutz J."/>
            <person name="Leebens-Mack J.H."/>
            <person name="Li F.W."/>
            <person name="Wang L."/>
        </authorList>
    </citation>
    <scope>NUCLEOTIDE SEQUENCE [LARGE SCALE GENOMIC DNA]</scope>
    <source>
        <strain evidence="2">cv. PW_Plant_1</strain>
    </source>
</reference>
<organism evidence="1 2">
    <name type="scientific">Diphasiastrum complanatum</name>
    <name type="common">Issler's clubmoss</name>
    <name type="synonym">Lycopodium complanatum</name>
    <dbReference type="NCBI Taxonomy" id="34168"/>
    <lineage>
        <taxon>Eukaryota</taxon>
        <taxon>Viridiplantae</taxon>
        <taxon>Streptophyta</taxon>
        <taxon>Embryophyta</taxon>
        <taxon>Tracheophyta</taxon>
        <taxon>Lycopodiopsida</taxon>
        <taxon>Lycopodiales</taxon>
        <taxon>Lycopodiaceae</taxon>
        <taxon>Lycopodioideae</taxon>
        <taxon>Diphasiastrum</taxon>
    </lineage>
</organism>
<evidence type="ECO:0000313" key="1">
    <source>
        <dbReference type="EMBL" id="KAJ7547092.1"/>
    </source>
</evidence>
<proteinExistence type="predicted"/>
<dbReference type="EMBL" id="CM055099">
    <property type="protein sequence ID" value="KAJ7547092.1"/>
    <property type="molecule type" value="Genomic_DNA"/>
</dbReference>
<protein>
    <submittedName>
        <fullName evidence="1">Uncharacterized protein</fullName>
    </submittedName>
</protein>
<sequence>MAQALYVTTATIIPSTRLSPPLPRPLFHSHSSSTLSGRTVGFPWLVKIAEEHEWRKRTAGCRSNARLVCLGGDDQAREAARKALESALGGKKELFNKWDEEIKKRESGGVGGGSGGRGGQGGHQQDGNSWEEAKQIFFAFTGLTVIYLLITQGRSILAFTVNGILFALRGFKRSSHSATISPSLRPVTPQGSGTAEAHVISKWGRE</sequence>
<dbReference type="Proteomes" id="UP001162992">
    <property type="component" value="Chromosome 8"/>
</dbReference>
<keyword evidence="2" id="KW-1185">Reference proteome</keyword>